<accession>A0A831WCD4</accession>
<comment type="caution">
    <text evidence="1">The sequence shown here is derived from an EMBL/GenBank/DDBJ whole genome shotgun (WGS) entry which is preliminary data.</text>
</comment>
<dbReference type="EMBL" id="DRLF01000069">
    <property type="protein sequence ID" value="HEC05554.1"/>
    <property type="molecule type" value="Genomic_DNA"/>
</dbReference>
<dbReference type="Proteomes" id="UP000886339">
    <property type="component" value="Unassembled WGS sequence"/>
</dbReference>
<dbReference type="AlphaFoldDB" id="A0A831WCD4"/>
<organism evidence="1">
    <name type="scientific">Thiolapillus brandeum</name>
    <dbReference type="NCBI Taxonomy" id="1076588"/>
    <lineage>
        <taxon>Bacteria</taxon>
        <taxon>Pseudomonadati</taxon>
        <taxon>Pseudomonadota</taxon>
        <taxon>Gammaproteobacteria</taxon>
        <taxon>Chromatiales</taxon>
        <taxon>Sedimenticolaceae</taxon>
        <taxon>Thiolapillus</taxon>
    </lineage>
</organism>
<sequence length="241" mass="27944">MTKLLIEYNGDPETHFSTNVFSEPAFLVPSSRKLQLGALAQERTLHSYLAHRITRNPLDLKAHTQRIFLNLEQERRAATYSALLDLFIALGDRAQSLRKHLLQRRKPLLEPEQQKFFQNWLEHPSESIPDHAQSDSSLLYKIEKSSLPLIEKVKSKPDSKACEPLTEAREYLEYGQFEQAMDVLETATIEGTATDPELLNELLAIYEHARLFERYDAHTKAMQRAGHHLSNHWLSFRNNKR</sequence>
<protein>
    <submittedName>
        <fullName evidence="1">Uncharacterized protein</fullName>
    </submittedName>
</protein>
<proteinExistence type="predicted"/>
<evidence type="ECO:0000313" key="1">
    <source>
        <dbReference type="EMBL" id="HEC05554.1"/>
    </source>
</evidence>
<gene>
    <name evidence="1" type="ORF">ENJ12_01765</name>
</gene>
<name>A0A831WCD4_9GAMM</name>
<reference evidence="1" key="1">
    <citation type="journal article" date="2020" name="mSystems">
        <title>Genome- and Community-Level Interaction Insights into Carbon Utilization and Element Cycling Functions of Hydrothermarchaeota in Hydrothermal Sediment.</title>
        <authorList>
            <person name="Zhou Z."/>
            <person name="Liu Y."/>
            <person name="Xu W."/>
            <person name="Pan J."/>
            <person name="Luo Z.H."/>
            <person name="Li M."/>
        </authorList>
    </citation>
    <scope>NUCLEOTIDE SEQUENCE [LARGE SCALE GENOMIC DNA]</scope>
    <source>
        <strain evidence="1">HyVt-458</strain>
    </source>
</reference>